<dbReference type="EMBL" id="CWQY01000001">
    <property type="protein sequence ID" value="CSB98080.1"/>
    <property type="molecule type" value="Genomic_DNA"/>
</dbReference>
<reference evidence="1 2" key="1">
    <citation type="submission" date="2015-07" db="EMBL/GenBank/DDBJ databases">
        <authorList>
            <consortium name="Pathogen Informatics"/>
        </authorList>
    </citation>
    <scope>NUCLEOTIDE SEQUENCE [LARGE SCALE GENOMIC DNA]</scope>
    <source>
        <strain evidence="1 2">A316</strain>
    </source>
</reference>
<accession>A0A655TF20</accession>
<name>A0A655TF20_VIBCL</name>
<organism evidence="1 2">
    <name type="scientific">Vibrio cholerae</name>
    <dbReference type="NCBI Taxonomy" id="666"/>
    <lineage>
        <taxon>Bacteria</taxon>
        <taxon>Pseudomonadati</taxon>
        <taxon>Pseudomonadota</taxon>
        <taxon>Gammaproteobacteria</taxon>
        <taxon>Vibrionales</taxon>
        <taxon>Vibrionaceae</taxon>
        <taxon>Vibrio</taxon>
    </lineage>
</organism>
<proteinExistence type="predicted"/>
<dbReference type="Proteomes" id="UP000041770">
    <property type="component" value="Unassembled WGS sequence"/>
</dbReference>
<evidence type="ECO:0000313" key="1">
    <source>
        <dbReference type="EMBL" id="CSB98080.1"/>
    </source>
</evidence>
<sequence>MAAHGGINPYRLLISGFRMVIKRIPHAMQALEFKIFVLCHHRNRGNGLRVMASKLREQIAAYTFTQ</sequence>
<protein>
    <submittedName>
        <fullName evidence="1">Uncharacterized protein</fullName>
    </submittedName>
</protein>
<evidence type="ECO:0000313" key="2">
    <source>
        <dbReference type="Proteomes" id="UP000041770"/>
    </source>
</evidence>
<gene>
    <name evidence="1" type="ORF">ERS013200_00245</name>
</gene>
<dbReference type="AlphaFoldDB" id="A0A655TF20"/>